<protein>
    <submittedName>
        <fullName evidence="1">Uncharacterized protein</fullName>
    </submittedName>
</protein>
<organism evidence="1 2">
    <name type="scientific">Cichorium intybus</name>
    <name type="common">Chicory</name>
    <dbReference type="NCBI Taxonomy" id="13427"/>
    <lineage>
        <taxon>Eukaryota</taxon>
        <taxon>Viridiplantae</taxon>
        <taxon>Streptophyta</taxon>
        <taxon>Embryophyta</taxon>
        <taxon>Tracheophyta</taxon>
        <taxon>Spermatophyta</taxon>
        <taxon>Magnoliopsida</taxon>
        <taxon>eudicotyledons</taxon>
        <taxon>Gunneridae</taxon>
        <taxon>Pentapetalae</taxon>
        <taxon>asterids</taxon>
        <taxon>campanulids</taxon>
        <taxon>Asterales</taxon>
        <taxon>Asteraceae</taxon>
        <taxon>Cichorioideae</taxon>
        <taxon>Cichorieae</taxon>
        <taxon>Cichoriinae</taxon>
        <taxon>Cichorium</taxon>
    </lineage>
</organism>
<proteinExistence type="predicted"/>
<reference evidence="1 2" key="2">
    <citation type="journal article" date="2022" name="Mol. Ecol. Resour.">
        <title>The genomes of chicory, endive, great burdock and yacon provide insights into Asteraceae paleo-polyploidization history and plant inulin production.</title>
        <authorList>
            <person name="Fan W."/>
            <person name="Wang S."/>
            <person name="Wang H."/>
            <person name="Wang A."/>
            <person name="Jiang F."/>
            <person name="Liu H."/>
            <person name="Zhao H."/>
            <person name="Xu D."/>
            <person name="Zhang Y."/>
        </authorList>
    </citation>
    <scope>NUCLEOTIDE SEQUENCE [LARGE SCALE GENOMIC DNA]</scope>
    <source>
        <strain evidence="2">cv. Punajuju</strain>
        <tissue evidence="1">Leaves</tissue>
    </source>
</reference>
<name>A0ACB9H2H0_CICIN</name>
<sequence length="729" mass="82339">MASRFVFQSANFHPYYLEPAGSEESAKFIACSSYGSKFSMKGQENDLSSTNNFLQGFLLKNCISTSQNIILSRSSSRSLSSIASSVRDNTIIDDKPSVCTTNKDDLELNRVNHLVWVLHESARSFSLAIQNLQLARSGPELSNAWIGVDVHAWHKRTAYQVAVYGLLKAAIEVELFLSQKRCNSPVSEILSTKTLFLGDFVESQLNAKHPKLVQWFRTVELPRIAGSFIPLFKNWSVEYAGSGVAGVILAISCCTAVRKLGLGRIACALFTESIDDVLVELMDLSCSLVTVDKLHHLALEAGFEDDFLFHFGKKVLPNKNIEDVEFWIGLVQKKLLVAFHRENVVTGKLTFSDKIEETTLATLGIFAFLGRETRLFLSEMNIKDLDEQTKDFLSYLECGSLYIYPEFSSLPDYQLFIEVVIEEIGWLDFYSPLRLKFHHDGRRSRQHAIQAEKEIILYTVLTVCYDVFSGYAHYTSSSQQPMNANLLSFLLRSQSLLSYCLEEYWAAYDKSGELMKFSERAVSDSTPSVPSNKGTTNSSILFESQQKPVDMMKRRSSQDGSTIKKLKERGSGIETKPLYERFIRESTMKLVAASNDIWMGTRLLFIDVRDAFTLVMKQLYGKKITNRERGKIKRTLNDLATLVPITILMLIPVSAVGHAAMLAAIKKYIPSLIPSPYSSQRLNLVKQLERTKKMEVESVVVEDVGRSRESSIEKEKENEEDKSFRVTMP</sequence>
<dbReference type="EMBL" id="CM042009">
    <property type="protein sequence ID" value="KAI3789752.1"/>
    <property type="molecule type" value="Genomic_DNA"/>
</dbReference>
<comment type="caution">
    <text evidence="1">The sequence shown here is derived from an EMBL/GenBank/DDBJ whole genome shotgun (WGS) entry which is preliminary data.</text>
</comment>
<keyword evidence="2" id="KW-1185">Reference proteome</keyword>
<accession>A0ACB9H2H0</accession>
<dbReference type="Proteomes" id="UP001055811">
    <property type="component" value="Linkage Group LG01"/>
</dbReference>
<evidence type="ECO:0000313" key="2">
    <source>
        <dbReference type="Proteomes" id="UP001055811"/>
    </source>
</evidence>
<gene>
    <name evidence="1" type="ORF">L2E82_02555</name>
</gene>
<reference evidence="2" key="1">
    <citation type="journal article" date="2022" name="Mol. Ecol. Resour.">
        <title>The genomes of chicory, endive, great burdock and yacon provide insights into Asteraceae palaeo-polyploidization history and plant inulin production.</title>
        <authorList>
            <person name="Fan W."/>
            <person name="Wang S."/>
            <person name="Wang H."/>
            <person name="Wang A."/>
            <person name="Jiang F."/>
            <person name="Liu H."/>
            <person name="Zhao H."/>
            <person name="Xu D."/>
            <person name="Zhang Y."/>
        </authorList>
    </citation>
    <scope>NUCLEOTIDE SEQUENCE [LARGE SCALE GENOMIC DNA]</scope>
    <source>
        <strain evidence="2">cv. Punajuju</strain>
    </source>
</reference>
<evidence type="ECO:0000313" key="1">
    <source>
        <dbReference type="EMBL" id="KAI3789752.1"/>
    </source>
</evidence>